<comment type="cofactor">
    <cofactor evidence="1">
        <name>a divalent metal cation</name>
        <dbReference type="ChEBI" id="CHEBI:60240"/>
    </cofactor>
</comment>
<evidence type="ECO:0000313" key="8">
    <source>
        <dbReference type="EMBL" id="CRK74217.1"/>
    </source>
</evidence>
<evidence type="ECO:0000259" key="7">
    <source>
        <dbReference type="Pfam" id="PF08340"/>
    </source>
</evidence>
<dbReference type="AlphaFoldDB" id="A0A0U1NHL1"/>
<dbReference type="Pfam" id="PF03755">
    <property type="entry name" value="YicC-like_N"/>
    <property type="match status" value="1"/>
</dbReference>
<dbReference type="GO" id="GO:0016787">
    <property type="term" value="F:hydrolase activity"/>
    <property type="evidence" value="ECO:0007669"/>
    <property type="project" value="UniProtKB-KW"/>
</dbReference>
<proteinExistence type="inferred from homology"/>
<evidence type="ECO:0000256" key="4">
    <source>
        <dbReference type="ARBA" id="ARBA00022801"/>
    </source>
</evidence>
<evidence type="ECO:0008006" key="10">
    <source>
        <dbReference type="Google" id="ProtNLM"/>
    </source>
</evidence>
<dbReference type="InterPro" id="IPR013527">
    <property type="entry name" value="YicC-like_N"/>
</dbReference>
<dbReference type="Proteomes" id="UP000048949">
    <property type="component" value="Unassembled WGS sequence"/>
</dbReference>
<keyword evidence="3" id="KW-0255">Endonuclease</keyword>
<keyword evidence="4" id="KW-0378">Hydrolase</keyword>
<gene>
    <name evidence="8" type="ORF">NIG5292_00244</name>
</gene>
<dbReference type="InterPro" id="IPR005229">
    <property type="entry name" value="YicC/YloC-like"/>
</dbReference>
<comment type="similarity">
    <text evidence="5">Belongs to the YicC/YloC family.</text>
</comment>
<dbReference type="STRING" id="282199.GCA_001049735_00244"/>
<evidence type="ECO:0000313" key="9">
    <source>
        <dbReference type="Proteomes" id="UP000048949"/>
    </source>
</evidence>
<organism evidence="8 9">
    <name type="scientific">Nereida ignava</name>
    <dbReference type="NCBI Taxonomy" id="282199"/>
    <lineage>
        <taxon>Bacteria</taxon>
        <taxon>Pseudomonadati</taxon>
        <taxon>Pseudomonadota</taxon>
        <taxon>Alphaproteobacteria</taxon>
        <taxon>Rhodobacterales</taxon>
        <taxon>Roseobacteraceae</taxon>
        <taxon>Nereida</taxon>
    </lineage>
</organism>
<keyword evidence="9" id="KW-1185">Reference proteome</keyword>
<evidence type="ECO:0000256" key="3">
    <source>
        <dbReference type="ARBA" id="ARBA00022759"/>
    </source>
</evidence>
<feature type="domain" description="Endoribonuclease YicC-like C-terminal" evidence="7">
    <location>
        <begin position="181"/>
        <end position="297"/>
    </location>
</feature>
<dbReference type="NCBIfam" id="TIGR00255">
    <property type="entry name" value="YicC/YloC family endoribonuclease"/>
    <property type="match status" value="1"/>
</dbReference>
<evidence type="ECO:0000259" key="6">
    <source>
        <dbReference type="Pfam" id="PF03755"/>
    </source>
</evidence>
<evidence type="ECO:0000256" key="2">
    <source>
        <dbReference type="ARBA" id="ARBA00022722"/>
    </source>
</evidence>
<keyword evidence="2" id="KW-0540">Nuclease</keyword>
<sequence length="297" mass="32074">MTLSMTGFATCSGQLDGYSWTWEIRAVNGRGLDLRIRVPEWIEGLEVAARKAAQGAAERGNITLNCKVTRQDNGAGFTVDEARLHDVLSALKQIAQAAADHGLDTTPPSTVEILAYRGVVDTEAASTDTAPLSAAILGDLPTLLHSFNQMRSDEGAALHGILTDQLNQIEVLTYQAANIIETRADDMKARFAESLTRVSANLSDDIDAGRVAQEIALLAVKADVAEELDRLRAHIAAGRELLAQTGAKGRKLDFLSQEFNREANTLCAKANHTELTTIGLALKAVIDQMREQIQNVE</sequence>
<dbReference type="GO" id="GO:0004521">
    <property type="term" value="F:RNA endonuclease activity"/>
    <property type="evidence" value="ECO:0007669"/>
    <property type="project" value="InterPro"/>
</dbReference>
<name>A0A0U1NHL1_9RHOB</name>
<feature type="domain" description="Endoribonuclease YicC-like N-terminal" evidence="6">
    <location>
        <begin position="4"/>
        <end position="159"/>
    </location>
</feature>
<evidence type="ECO:0000256" key="5">
    <source>
        <dbReference type="ARBA" id="ARBA00035648"/>
    </source>
</evidence>
<evidence type="ECO:0000256" key="1">
    <source>
        <dbReference type="ARBA" id="ARBA00001968"/>
    </source>
</evidence>
<accession>A0A0U1NHL1</accession>
<reference evidence="8 9" key="1">
    <citation type="submission" date="2015-04" db="EMBL/GenBank/DDBJ databases">
        <authorList>
            <person name="Syromyatnikov M.Y."/>
            <person name="Popov V.N."/>
        </authorList>
    </citation>
    <scope>NUCLEOTIDE SEQUENCE [LARGE SCALE GENOMIC DNA]</scope>
    <source>
        <strain evidence="8 9">CECT 5292</strain>
    </source>
</reference>
<protein>
    <recommendedName>
        <fullName evidence="10">YicC-like family, N-terminal region</fullName>
    </recommendedName>
</protein>
<dbReference type="EMBL" id="CVQV01000002">
    <property type="protein sequence ID" value="CRK74217.1"/>
    <property type="molecule type" value="Genomic_DNA"/>
</dbReference>
<dbReference type="PANTHER" id="PTHR30636">
    <property type="entry name" value="UPF0701 PROTEIN YICC"/>
    <property type="match status" value="1"/>
</dbReference>
<dbReference type="PANTHER" id="PTHR30636:SF3">
    <property type="entry name" value="UPF0701 PROTEIN YICC"/>
    <property type="match status" value="1"/>
</dbReference>
<dbReference type="Pfam" id="PF08340">
    <property type="entry name" value="YicC-like_C"/>
    <property type="match status" value="1"/>
</dbReference>
<dbReference type="InterPro" id="IPR013551">
    <property type="entry name" value="YicC-like_C"/>
</dbReference>